<comment type="caution">
    <text evidence="2">The sequence shown here is derived from an EMBL/GenBank/DDBJ whole genome shotgun (WGS) entry which is preliminary data.</text>
</comment>
<evidence type="ECO:0000313" key="2">
    <source>
        <dbReference type="EMBL" id="MBC9717264.1"/>
    </source>
</evidence>
<proteinExistence type="predicted"/>
<dbReference type="SUPFAM" id="SSF140453">
    <property type="entry name" value="EsxAB dimer-like"/>
    <property type="match status" value="1"/>
</dbReference>
<dbReference type="RefSeq" id="WP_187817780.1">
    <property type="nucleotide sequence ID" value="NZ_JACTVJ010000018.1"/>
</dbReference>
<evidence type="ECO:0000256" key="1">
    <source>
        <dbReference type="SAM" id="MobiDB-lite"/>
    </source>
</evidence>
<name>A0ABR7SR13_9ACTN</name>
<evidence type="ECO:0000313" key="3">
    <source>
        <dbReference type="Proteomes" id="UP000642284"/>
    </source>
</evidence>
<feature type="region of interest" description="Disordered" evidence="1">
    <location>
        <begin position="110"/>
        <end position="135"/>
    </location>
</feature>
<sequence length="135" mass="15034">MSGDGGGRPGLRASGDRLTKLADDLDDMQTYLDKQVRRMDEIVDSIEAGWRGPAASAYRDLHRGAAEDAVRIRMVIQRLEQAVRLSRDGFSEQDLDVMERLRRIQTETDVKAEAAELSTPHTDVPAAPRSRLSDL</sequence>
<gene>
    <name evidence="2" type="ORF">H9Y04_32530</name>
</gene>
<dbReference type="Gene3D" id="1.10.287.1060">
    <property type="entry name" value="ESAT-6-like"/>
    <property type="match status" value="1"/>
</dbReference>
<dbReference type="InterPro" id="IPR010310">
    <property type="entry name" value="T7SS_ESAT-6-like"/>
</dbReference>
<dbReference type="Pfam" id="PF06013">
    <property type="entry name" value="WXG100"/>
    <property type="match status" value="1"/>
</dbReference>
<organism evidence="2 3">
    <name type="scientific">Streptomyces polyasparticus</name>
    <dbReference type="NCBI Taxonomy" id="2767826"/>
    <lineage>
        <taxon>Bacteria</taxon>
        <taxon>Bacillati</taxon>
        <taxon>Actinomycetota</taxon>
        <taxon>Actinomycetes</taxon>
        <taxon>Kitasatosporales</taxon>
        <taxon>Streptomycetaceae</taxon>
        <taxon>Streptomyces</taxon>
    </lineage>
</organism>
<protein>
    <submittedName>
        <fullName evidence="2">WXG100 family type VII secretion target</fullName>
    </submittedName>
</protein>
<reference evidence="2 3" key="1">
    <citation type="submission" date="2020-08" db="EMBL/GenBank/DDBJ databases">
        <title>Genemic of Streptomyces polyaspartic.</title>
        <authorList>
            <person name="Liu W."/>
        </authorList>
    </citation>
    <scope>NUCLEOTIDE SEQUENCE [LARGE SCALE GENOMIC DNA]</scope>
    <source>
        <strain evidence="2 3">TRM66268-LWL</strain>
    </source>
</reference>
<keyword evidence="3" id="KW-1185">Reference proteome</keyword>
<dbReference type="Proteomes" id="UP000642284">
    <property type="component" value="Unassembled WGS sequence"/>
</dbReference>
<dbReference type="InterPro" id="IPR036689">
    <property type="entry name" value="ESAT-6-like_sf"/>
</dbReference>
<accession>A0ABR7SR13</accession>
<dbReference type="EMBL" id="JACTVJ010000018">
    <property type="protein sequence ID" value="MBC9717264.1"/>
    <property type="molecule type" value="Genomic_DNA"/>
</dbReference>